<evidence type="ECO:0000313" key="3">
    <source>
        <dbReference type="EMBL" id="GGF15401.1"/>
    </source>
</evidence>
<feature type="region of interest" description="Disordered" evidence="1">
    <location>
        <begin position="161"/>
        <end position="184"/>
    </location>
</feature>
<accession>A0A8J2YSN8</accession>
<proteinExistence type="predicted"/>
<feature type="chain" id="PRO_5035201623" evidence="2">
    <location>
        <begin position="23"/>
        <end position="224"/>
    </location>
</feature>
<gene>
    <name evidence="3" type="ORF">GCM10011611_21480</name>
</gene>
<dbReference type="Proteomes" id="UP000646365">
    <property type="component" value="Unassembled WGS sequence"/>
</dbReference>
<protein>
    <submittedName>
        <fullName evidence="3">Uncharacterized protein</fullName>
    </submittedName>
</protein>
<organism evidence="3 4">
    <name type="scientific">Aliidongia dinghuensis</name>
    <dbReference type="NCBI Taxonomy" id="1867774"/>
    <lineage>
        <taxon>Bacteria</taxon>
        <taxon>Pseudomonadati</taxon>
        <taxon>Pseudomonadota</taxon>
        <taxon>Alphaproteobacteria</taxon>
        <taxon>Rhodospirillales</taxon>
        <taxon>Dongiaceae</taxon>
        <taxon>Aliidongia</taxon>
    </lineage>
</organism>
<comment type="caution">
    <text evidence="3">The sequence shown here is derived from an EMBL/GenBank/DDBJ whole genome shotgun (WGS) entry which is preliminary data.</text>
</comment>
<feature type="compositionally biased region" description="Polar residues" evidence="1">
    <location>
        <begin position="161"/>
        <end position="175"/>
    </location>
</feature>
<dbReference type="AlphaFoldDB" id="A0A8J2YSN8"/>
<feature type="signal peptide" evidence="2">
    <location>
        <begin position="1"/>
        <end position="22"/>
    </location>
</feature>
<evidence type="ECO:0000313" key="4">
    <source>
        <dbReference type="Proteomes" id="UP000646365"/>
    </source>
</evidence>
<reference evidence="3" key="2">
    <citation type="submission" date="2020-09" db="EMBL/GenBank/DDBJ databases">
        <authorList>
            <person name="Sun Q."/>
            <person name="Zhou Y."/>
        </authorList>
    </citation>
    <scope>NUCLEOTIDE SEQUENCE</scope>
    <source>
        <strain evidence="3">CGMCC 1.15725</strain>
    </source>
</reference>
<keyword evidence="2" id="KW-0732">Signal</keyword>
<sequence length="224" mass="22523">MWHPARLSAFVLLALLRLPAAAQEAGGVVIDPEVLNSANVPVLTPPGFPFTHVTPGISPAGPPNVGSAASRQATNQQLVSQIRGDGGFLEGFIGGQPLAASRAPVANDVPVVIDNTPYIFNSAGGPVSVDFGTGNVVQQQVAGQPPGVVGQHQIVTLATTAQPTSGPGLASSSAGTRPRHGGTTITNGGGNTVIAGPNATAQQQVLTIAGPRRSLTPIVQQQGH</sequence>
<evidence type="ECO:0000256" key="2">
    <source>
        <dbReference type="SAM" id="SignalP"/>
    </source>
</evidence>
<dbReference type="EMBL" id="BMJQ01000005">
    <property type="protein sequence ID" value="GGF15401.1"/>
    <property type="molecule type" value="Genomic_DNA"/>
</dbReference>
<evidence type="ECO:0000256" key="1">
    <source>
        <dbReference type="SAM" id="MobiDB-lite"/>
    </source>
</evidence>
<reference evidence="3" key="1">
    <citation type="journal article" date="2014" name="Int. J. Syst. Evol. Microbiol.">
        <title>Complete genome sequence of Corynebacterium casei LMG S-19264T (=DSM 44701T), isolated from a smear-ripened cheese.</title>
        <authorList>
            <consortium name="US DOE Joint Genome Institute (JGI-PGF)"/>
            <person name="Walter F."/>
            <person name="Albersmeier A."/>
            <person name="Kalinowski J."/>
            <person name="Ruckert C."/>
        </authorList>
    </citation>
    <scope>NUCLEOTIDE SEQUENCE</scope>
    <source>
        <strain evidence="3">CGMCC 1.15725</strain>
    </source>
</reference>
<name>A0A8J2YSN8_9PROT</name>
<dbReference type="RefSeq" id="WP_189045486.1">
    <property type="nucleotide sequence ID" value="NZ_BMJQ01000005.1"/>
</dbReference>
<keyword evidence="4" id="KW-1185">Reference proteome</keyword>